<reference evidence="1" key="1">
    <citation type="journal article" date="2020" name="Stud. Mycol.">
        <title>101 Dothideomycetes genomes: a test case for predicting lifestyles and emergence of pathogens.</title>
        <authorList>
            <person name="Haridas S."/>
            <person name="Albert R."/>
            <person name="Binder M."/>
            <person name="Bloem J."/>
            <person name="Labutti K."/>
            <person name="Salamov A."/>
            <person name="Andreopoulos B."/>
            <person name="Baker S."/>
            <person name="Barry K."/>
            <person name="Bills G."/>
            <person name="Bluhm B."/>
            <person name="Cannon C."/>
            <person name="Castanera R."/>
            <person name="Culley D."/>
            <person name="Daum C."/>
            <person name="Ezra D."/>
            <person name="Gonzalez J."/>
            <person name="Henrissat B."/>
            <person name="Kuo A."/>
            <person name="Liang C."/>
            <person name="Lipzen A."/>
            <person name="Lutzoni F."/>
            <person name="Magnuson J."/>
            <person name="Mondo S."/>
            <person name="Nolan M."/>
            <person name="Ohm R."/>
            <person name="Pangilinan J."/>
            <person name="Park H.-J."/>
            <person name="Ramirez L."/>
            <person name="Alfaro M."/>
            <person name="Sun H."/>
            <person name="Tritt A."/>
            <person name="Yoshinaga Y."/>
            <person name="Zwiers L.-H."/>
            <person name="Turgeon B."/>
            <person name="Goodwin S."/>
            <person name="Spatafora J."/>
            <person name="Crous P."/>
            <person name="Grigoriev I."/>
        </authorList>
    </citation>
    <scope>NUCLEOTIDE SEQUENCE</scope>
    <source>
        <strain evidence="1">ATCC 200398</strain>
    </source>
</reference>
<organism evidence="1 2">
    <name type="scientific">Lindgomyces ingoldianus</name>
    <dbReference type="NCBI Taxonomy" id="673940"/>
    <lineage>
        <taxon>Eukaryota</taxon>
        <taxon>Fungi</taxon>
        <taxon>Dikarya</taxon>
        <taxon>Ascomycota</taxon>
        <taxon>Pezizomycotina</taxon>
        <taxon>Dothideomycetes</taxon>
        <taxon>Pleosporomycetidae</taxon>
        <taxon>Pleosporales</taxon>
        <taxon>Lindgomycetaceae</taxon>
        <taxon>Lindgomyces</taxon>
    </lineage>
</organism>
<accession>A0ACB6QVN2</accession>
<dbReference type="EMBL" id="MU003507">
    <property type="protein sequence ID" value="KAF2470633.1"/>
    <property type="molecule type" value="Genomic_DNA"/>
</dbReference>
<protein>
    <submittedName>
        <fullName evidence="1">Uncharacterized protein</fullName>
    </submittedName>
</protein>
<sequence>MGKKKAKGEYNDFLDGEKLRDNTEVWRSMQGSATMSSHSQFQSRDVDRDFSSQMQTKGRGKGKHGKGNGKGVGSTKPRLTHFLCLPLVNQGSEPQLESALGRFKEDLEGLGKADGVEGVPAKAVRPVRTLHLTLGVMSLDEAGLEDMGRCLEDLDLRGLVRHAGALASAEQRQQLPSLDTNTATSTLSINLQGLIPMHQPHKTSILYAEPTESTTRLYPFASALRDHFMKKGFLVEDNRALKLHATIVNTIYAKPGGRRQGRGKLKLSTEEKGEIGEMMSKGEVEEQNEGDRPSTTSLTQEPTTAEPKATTSTAAQDGSSGHGPNAKSSLRFDATRLIERYKEFMWAENVRVDRVQICKMVAKKILGDDGEVLSEEYECVFEKGI</sequence>
<gene>
    <name evidence="1" type="ORF">BDR25DRAFT_314341</name>
</gene>
<comment type="caution">
    <text evidence="1">The sequence shown here is derived from an EMBL/GenBank/DDBJ whole genome shotgun (WGS) entry which is preliminary data.</text>
</comment>
<proteinExistence type="predicted"/>
<keyword evidence="2" id="KW-1185">Reference proteome</keyword>
<name>A0ACB6QVN2_9PLEO</name>
<evidence type="ECO:0000313" key="2">
    <source>
        <dbReference type="Proteomes" id="UP000799755"/>
    </source>
</evidence>
<dbReference type="Proteomes" id="UP000799755">
    <property type="component" value="Unassembled WGS sequence"/>
</dbReference>
<evidence type="ECO:0000313" key="1">
    <source>
        <dbReference type="EMBL" id="KAF2470633.1"/>
    </source>
</evidence>